<dbReference type="EMBL" id="VCKX01000020">
    <property type="protein sequence ID" value="TMR36930.1"/>
    <property type="molecule type" value="Genomic_DNA"/>
</dbReference>
<name>A0A5S4HDF5_9ACTN</name>
<dbReference type="PANTHER" id="PTHR33678:SF2">
    <property type="match status" value="1"/>
</dbReference>
<reference evidence="2 3" key="1">
    <citation type="submission" date="2019-05" db="EMBL/GenBank/DDBJ databases">
        <title>Draft genome sequence of Nonomuraea zeae DSM 100528.</title>
        <authorList>
            <person name="Saricaoglu S."/>
            <person name="Isik K."/>
        </authorList>
    </citation>
    <scope>NUCLEOTIDE SEQUENCE [LARGE SCALE GENOMIC DNA]</scope>
    <source>
        <strain evidence="2 3">DSM 100528</strain>
    </source>
</reference>
<dbReference type="Proteomes" id="UP000306628">
    <property type="component" value="Unassembled WGS sequence"/>
</dbReference>
<feature type="domain" description="Transposase IS66 central" evidence="1">
    <location>
        <begin position="6"/>
        <end position="218"/>
    </location>
</feature>
<accession>A0A5S4HDF5</accession>
<evidence type="ECO:0000259" key="1">
    <source>
        <dbReference type="Pfam" id="PF03050"/>
    </source>
</evidence>
<dbReference type="OrthoDB" id="3638270at2"/>
<dbReference type="Pfam" id="PF03050">
    <property type="entry name" value="DDE_Tnp_IS66"/>
    <property type="match status" value="1"/>
</dbReference>
<keyword evidence="3" id="KW-1185">Reference proteome</keyword>
<dbReference type="RefSeq" id="WP_138689210.1">
    <property type="nucleotide sequence ID" value="NZ_JBHSAZ010000044.1"/>
</dbReference>
<organism evidence="2 3">
    <name type="scientific">Nonomuraea zeae</name>
    <dbReference type="NCBI Taxonomy" id="1642303"/>
    <lineage>
        <taxon>Bacteria</taxon>
        <taxon>Bacillati</taxon>
        <taxon>Actinomycetota</taxon>
        <taxon>Actinomycetes</taxon>
        <taxon>Streptosporangiales</taxon>
        <taxon>Streptosporangiaceae</taxon>
        <taxon>Nonomuraea</taxon>
    </lineage>
</organism>
<dbReference type="PANTHER" id="PTHR33678">
    <property type="entry name" value="BLL1576 PROTEIN"/>
    <property type="match status" value="1"/>
</dbReference>
<evidence type="ECO:0000313" key="2">
    <source>
        <dbReference type="EMBL" id="TMR36930.1"/>
    </source>
</evidence>
<evidence type="ECO:0000313" key="3">
    <source>
        <dbReference type="Proteomes" id="UP000306628"/>
    </source>
</evidence>
<protein>
    <recommendedName>
        <fullName evidence="1">Transposase IS66 central domain-containing protein</fullName>
    </recommendedName>
</protein>
<sequence length="259" mass="29017">MLLTLAYVVCCDETPIRVGPKKAKKYLLVACDRLLTWYMLGGRDLETFKKFVVADLTGVVVHDRYQNYDATDLGARDHQLCAAHLNRDLEDCAETYPDARWPRQLQMALRGSIHAANLARDQDKDAIEAGTLAMFTKMYRGGVAVGLSQVKRLPGPAKTVTQSVGRVLLEVLRDRADDVLRFACDLRIPPTNNQAERDLRPAKTQQKISGRLRSEKATEHRYAVRGYLSTALKHSLDVMTVLRNALLGNLWMPPDPVTG</sequence>
<gene>
    <name evidence="2" type="ORF">ETD85_09250</name>
</gene>
<proteinExistence type="predicted"/>
<comment type="caution">
    <text evidence="2">The sequence shown here is derived from an EMBL/GenBank/DDBJ whole genome shotgun (WGS) entry which is preliminary data.</text>
</comment>
<dbReference type="AlphaFoldDB" id="A0A5S4HDF5"/>
<dbReference type="InterPro" id="IPR052344">
    <property type="entry name" value="Transposase-related"/>
</dbReference>
<dbReference type="InterPro" id="IPR004291">
    <property type="entry name" value="Transposase_IS66_central"/>
</dbReference>